<feature type="domain" description="Large polyvalent protein associated" evidence="1">
    <location>
        <begin position="121"/>
        <end position="202"/>
    </location>
</feature>
<dbReference type="Proteomes" id="UP000595278">
    <property type="component" value="Chromosome"/>
</dbReference>
<accession>A0A974RWC3</accession>
<evidence type="ECO:0000259" key="1">
    <source>
        <dbReference type="Pfam" id="PF18847"/>
    </source>
</evidence>
<dbReference type="RefSeq" id="WP_201091108.1">
    <property type="nucleotide sequence ID" value="NZ_CP067393.1"/>
</dbReference>
<keyword evidence="3" id="KW-1185">Reference proteome</keyword>
<protein>
    <recommendedName>
        <fullName evidence="1">Large polyvalent protein associated domain-containing protein</fullName>
    </recommendedName>
</protein>
<dbReference type="AlphaFoldDB" id="A0A974RWC3"/>
<dbReference type="EMBL" id="CP067393">
    <property type="protein sequence ID" value="QQP85025.1"/>
    <property type="molecule type" value="Genomic_DNA"/>
</dbReference>
<dbReference type="Pfam" id="PF18847">
    <property type="entry name" value="LPD29"/>
    <property type="match status" value="1"/>
</dbReference>
<reference evidence="2 3" key="1">
    <citation type="submission" date="2021-01" db="EMBL/GenBank/DDBJ databases">
        <title>Entomomonas sp. F2A isolated from a house cricket (Acheta domesticus).</title>
        <authorList>
            <person name="Spergser J."/>
            <person name="Busse H.-J."/>
        </authorList>
    </citation>
    <scope>NUCLEOTIDE SEQUENCE [LARGE SCALE GENOMIC DNA]</scope>
    <source>
        <strain evidence="2 3">F2A</strain>
    </source>
</reference>
<proteinExistence type="predicted"/>
<organism evidence="2 3">
    <name type="scientific">Entomomonas asaccharolytica</name>
    <dbReference type="NCBI Taxonomy" id="2785331"/>
    <lineage>
        <taxon>Bacteria</taxon>
        <taxon>Pseudomonadati</taxon>
        <taxon>Pseudomonadota</taxon>
        <taxon>Gammaproteobacteria</taxon>
        <taxon>Pseudomonadales</taxon>
        <taxon>Pseudomonadaceae</taxon>
        <taxon>Entomomonas</taxon>
    </lineage>
</organism>
<gene>
    <name evidence="2" type="ORF">JHT90_11595</name>
</gene>
<sequence length="277" mass="31939">MEKSIVVGTKVWDSSLYGFKYGYITQITEENNLNHYHIIYEDGSSTQINHNQLNNGYSFKIYEAIATDHELKLLATMSELFNAKEEAEAKKTRILEKQRILTSDEYTHLEVLTDSHGTGAVNKNIRSDLKKHFKDIKFKVSKDRNRTYVEWTDGATEEEVYNVIGKFNAYYTDELTGDYRDYEPSPFNEIYGGVDGVSLTRNSSDELKLLAINEIKKLYPEYEINLELYRKGDLHNIPENGLRSIGAQIFRLINSTSFYKNKKVSVASSDQDNVIIH</sequence>
<evidence type="ECO:0000313" key="2">
    <source>
        <dbReference type="EMBL" id="QQP85025.1"/>
    </source>
</evidence>
<dbReference type="KEGG" id="eaz:JHT90_11595"/>
<dbReference type="InterPro" id="IPR041311">
    <property type="entry name" value="LPD29"/>
</dbReference>
<evidence type="ECO:0000313" key="3">
    <source>
        <dbReference type="Proteomes" id="UP000595278"/>
    </source>
</evidence>
<name>A0A974RWC3_9GAMM</name>